<name>A0A9W7G1W7_9STRA</name>
<keyword evidence="1" id="KW-0732">Signal</keyword>
<gene>
    <name evidence="2" type="ORF">TrCOL_g1193</name>
</gene>
<proteinExistence type="predicted"/>
<comment type="caution">
    <text evidence="2">The sequence shown here is derived from an EMBL/GenBank/DDBJ whole genome shotgun (WGS) entry which is preliminary data.</text>
</comment>
<dbReference type="EMBL" id="BRYA01000019">
    <property type="protein sequence ID" value="GMI32516.1"/>
    <property type="molecule type" value="Genomic_DNA"/>
</dbReference>
<dbReference type="Proteomes" id="UP001165065">
    <property type="component" value="Unassembled WGS sequence"/>
</dbReference>
<evidence type="ECO:0000313" key="2">
    <source>
        <dbReference type="EMBL" id="GMI32516.1"/>
    </source>
</evidence>
<dbReference type="AlphaFoldDB" id="A0A9W7G1W7"/>
<dbReference type="OrthoDB" id="10408544at2759"/>
<feature type="signal peptide" evidence="1">
    <location>
        <begin position="1"/>
        <end position="21"/>
    </location>
</feature>
<protein>
    <submittedName>
        <fullName evidence="2">Uncharacterized protein</fullName>
    </submittedName>
</protein>
<sequence>MMMKLLIALIGLSGVITSIQALVIMPPFACMCASGDGRLTDDYLSSLSPTPDKYRITPAFYEVPEYVPPKLHSEIEEEAETKVKAVEGRMRKRDKIMTFLRTSGKAVKTPVKKKLAAFSR</sequence>
<evidence type="ECO:0000313" key="3">
    <source>
        <dbReference type="Proteomes" id="UP001165065"/>
    </source>
</evidence>
<reference evidence="3" key="1">
    <citation type="journal article" date="2023" name="Commun. Biol.">
        <title>Genome analysis of Parmales, the sister group of diatoms, reveals the evolutionary specialization of diatoms from phago-mixotrophs to photoautotrophs.</title>
        <authorList>
            <person name="Ban H."/>
            <person name="Sato S."/>
            <person name="Yoshikawa S."/>
            <person name="Yamada K."/>
            <person name="Nakamura Y."/>
            <person name="Ichinomiya M."/>
            <person name="Sato N."/>
            <person name="Blanc-Mathieu R."/>
            <person name="Endo H."/>
            <person name="Kuwata A."/>
            <person name="Ogata H."/>
        </authorList>
    </citation>
    <scope>NUCLEOTIDE SEQUENCE [LARGE SCALE GENOMIC DNA]</scope>
</reference>
<keyword evidence="3" id="KW-1185">Reference proteome</keyword>
<evidence type="ECO:0000256" key="1">
    <source>
        <dbReference type="SAM" id="SignalP"/>
    </source>
</evidence>
<organism evidence="2 3">
    <name type="scientific">Triparma columacea</name>
    <dbReference type="NCBI Taxonomy" id="722753"/>
    <lineage>
        <taxon>Eukaryota</taxon>
        <taxon>Sar</taxon>
        <taxon>Stramenopiles</taxon>
        <taxon>Ochrophyta</taxon>
        <taxon>Bolidophyceae</taxon>
        <taxon>Parmales</taxon>
        <taxon>Triparmaceae</taxon>
        <taxon>Triparma</taxon>
    </lineage>
</organism>
<feature type="chain" id="PRO_5040887664" evidence="1">
    <location>
        <begin position="22"/>
        <end position="120"/>
    </location>
</feature>
<accession>A0A9W7G1W7</accession>